<evidence type="ECO:0000313" key="1">
    <source>
        <dbReference type="EMBL" id="KAF7355614.1"/>
    </source>
</evidence>
<keyword evidence="2" id="KW-1185">Reference proteome</keyword>
<name>A0A8H7CYT8_9AGAR</name>
<protein>
    <recommendedName>
        <fullName evidence="3">F-box domain-containing protein</fullName>
    </recommendedName>
</protein>
<gene>
    <name evidence="1" type="ORF">MSAN_01478700</name>
</gene>
<accession>A0A8H7CYT8</accession>
<dbReference type="OrthoDB" id="10047078at2759"/>
<dbReference type="GO" id="GO:0003962">
    <property type="term" value="F:cystathionine gamma-synthase activity"/>
    <property type="evidence" value="ECO:0007669"/>
    <property type="project" value="TreeGrafter"/>
</dbReference>
<dbReference type="PANTHER" id="PTHR42699:SF1">
    <property type="entry name" value="CYSTATHIONINE GAMMA-SYNTHASE-RELATED"/>
    <property type="match status" value="1"/>
</dbReference>
<dbReference type="Gene3D" id="3.90.1150.10">
    <property type="entry name" value="Aspartate Aminotransferase, domain 1"/>
    <property type="match status" value="1"/>
</dbReference>
<reference evidence="1" key="1">
    <citation type="submission" date="2020-05" db="EMBL/GenBank/DDBJ databases">
        <title>Mycena genomes resolve the evolution of fungal bioluminescence.</title>
        <authorList>
            <person name="Tsai I.J."/>
        </authorList>
    </citation>
    <scope>NUCLEOTIDE SEQUENCE</scope>
    <source>
        <strain evidence="1">160909Yilan</strain>
    </source>
</reference>
<dbReference type="InterPro" id="IPR051750">
    <property type="entry name" value="Trans-sulfuration_enzymes"/>
</dbReference>
<proteinExistence type="predicted"/>
<dbReference type="InterPro" id="IPR015422">
    <property type="entry name" value="PyrdxlP-dep_Trfase_small"/>
</dbReference>
<dbReference type="EMBL" id="JACAZH010000011">
    <property type="protein sequence ID" value="KAF7355614.1"/>
    <property type="molecule type" value="Genomic_DNA"/>
</dbReference>
<evidence type="ECO:0000313" key="2">
    <source>
        <dbReference type="Proteomes" id="UP000623467"/>
    </source>
</evidence>
<evidence type="ECO:0008006" key="3">
    <source>
        <dbReference type="Google" id="ProtNLM"/>
    </source>
</evidence>
<dbReference type="InterPro" id="IPR032675">
    <property type="entry name" value="LRR_dom_sf"/>
</dbReference>
<sequence>MLANSADYFARSTIANRNAAVIADLFQAHAGKAGSPVLRVFYPSLSDTAANYAAFMRPATAEFSPGYGCLLSIDFTTLAAARAFYDNLQVHKGPHLGAHLTLAFNYNDCLGKDPKAVQYQVGYGLRERAGADFDGIGRRKKMPEDNATLKEESLDRLQVLNTLWLCYAPFLSLPIMESPFSHLFSTNYVPTDEEIHHIQIDLISRTEELARINERLREFSSQRDQLQAYVESHKALISSPRRLPPDVVQQIFVACLPTKMNAVMSVEEPPLLLCQICSAWRTIALSIPILWSTIHVSFDFVLSYKSRILAVTKWLQRSATRPLSLSICFDRPSSNDPSREKLLKCLAKSSHRWGHVEFQNCSPTTAQDIAEFKLSALESFKFGGDSSTFNEINLAETQTMRVLSIQDPQYVSNAALLASPLTWDQLTHLTIRGGGPGPLSLRNVVVLLGRCTRLISFYFTPIANEWIDFTTLDLVSVPCLETFGIPASSYCTWKPSAIIRFMERVSMPQLRRFRVQTKPSAGAESFFLVSLGTRSPLVEELNLHLESLTSRSLPQTLRSFPALTTLIVCDTYHGSTKKDPGFDPVLLTQLLACLTPGFGAVLCPALQELVITTLATNSELQKSTLDAFIEKRLECTPGFRRLDLKFHYNRSDGCWKDAPSDLVLFSEDEIQSYILRGLNISIGIEYFGLSPSAWTGLPWEFRGGRV</sequence>
<comment type="caution">
    <text evidence="1">The sequence shown here is derived from an EMBL/GenBank/DDBJ whole genome shotgun (WGS) entry which is preliminary data.</text>
</comment>
<dbReference type="GO" id="GO:0019346">
    <property type="term" value="P:transsulfuration"/>
    <property type="evidence" value="ECO:0007669"/>
    <property type="project" value="TreeGrafter"/>
</dbReference>
<dbReference type="Gene3D" id="3.80.10.10">
    <property type="entry name" value="Ribonuclease Inhibitor"/>
    <property type="match status" value="1"/>
</dbReference>
<dbReference type="Proteomes" id="UP000623467">
    <property type="component" value="Unassembled WGS sequence"/>
</dbReference>
<organism evidence="1 2">
    <name type="scientific">Mycena sanguinolenta</name>
    <dbReference type="NCBI Taxonomy" id="230812"/>
    <lineage>
        <taxon>Eukaryota</taxon>
        <taxon>Fungi</taxon>
        <taxon>Dikarya</taxon>
        <taxon>Basidiomycota</taxon>
        <taxon>Agaricomycotina</taxon>
        <taxon>Agaricomycetes</taxon>
        <taxon>Agaricomycetidae</taxon>
        <taxon>Agaricales</taxon>
        <taxon>Marasmiineae</taxon>
        <taxon>Mycenaceae</taxon>
        <taxon>Mycena</taxon>
    </lineage>
</organism>
<dbReference type="AlphaFoldDB" id="A0A8H7CYT8"/>
<dbReference type="PANTHER" id="PTHR42699">
    <property type="match status" value="1"/>
</dbReference>